<feature type="domain" description="Thiamine pyrophosphate enzyme N-terminal TPP-binding" evidence="6">
    <location>
        <begin position="4"/>
        <end position="118"/>
    </location>
</feature>
<evidence type="ECO:0000256" key="2">
    <source>
        <dbReference type="ARBA" id="ARBA00023052"/>
    </source>
</evidence>
<dbReference type="GO" id="GO:0030976">
    <property type="term" value="F:thiamine pyrophosphate binding"/>
    <property type="evidence" value="ECO:0007669"/>
    <property type="project" value="InterPro"/>
</dbReference>
<keyword evidence="8" id="KW-1185">Reference proteome</keyword>
<dbReference type="InterPro" id="IPR011766">
    <property type="entry name" value="TPP_enzyme_TPP-bd"/>
</dbReference>
<dbReference type="GO" id="GO:0000287">
    <property type="term" value="F:magnesium ion binding"/>
    <property type="evidence" value="ECO:0007669"/>
    <property type="project" value="InterPro"/>
</dbReference>
<evidence type="ECO:0000259" key="6">
    <source>
        <dbReference type="Pfam" id="PF02776"/>
    </source>
</evidence>
<sequence length="574" mass="64408">MDRMKAGDAVVDILKDWNIDHVYGYPGDSVNNLVEALRKAKEQIKFIQVRHEETASLAAAAEAKITGRVGVCLSIGGPGAIHLLNGMYDAKEDAAPLVVITGQVSHQLLGTNNFQEVNLERMFDDVAIFNRRVTSGEQIQPLLKQAFKEAYEQKGVAVLNVPDNIFKETVNKVELRSSKVAEYHLFPNKESVKQAVSLIQRSKKPVILAGKGAMDAREELIEFAKKIAAPVVVSLRGKGVIPDQHPLNLGNLGQIGTKPAYEAMEETDLLLLIGTSFPYREFLPKKVPAIQLDINPEKIGKWYPAEIGLIGSAKEILSRFNQQLFHRKDRKFLEACQENMVNWWKHMDHLVEVEEGKKLEGPQVIHKLQEYTENDAILSVDVGNVTTWMARFFRMQNQQFVISSWLATMGCGLPGAIAAKLTHPDKQVIAICGDGGFSMGMQDFLTSVKYNLPITVIVLNNEKIAMIEYEQEEIGNIPYQTDLQNFQYAKFADICGGKGFMAQTIEELSDALHASKNSERPTLIEVMIEDRAPLPGKIEWNQAIQYSKHLWKRLIEREGDFEMPSLKTVLKRLL</sequence>
<name>A0A317KVI0_9BACI</name>
<keyword evidence="7" id="KW-0670">Pyruvate</keyword>
<proteinExistence type="inferred from homology"/>
<dbReference type="Pfam" id="PF02775">
    <property type="entry name" value="TPP_enzyme_C"/>
    <property type="match status" value="1"/>
</dbReference>
<dbReference type="InterPro" id="IPR047211">
    <property type="entry name" value="POXB-like"/>
</dbReference>
<dbReference type="CDD" id="cd07039">
    <property type="entry name" value="TPP_PYR_POX"/>
    <property type="match status" value="1"/>
</dbReference>
<dbReference type="InterPro" id="IPR047212">
    <property type="entry name" value="TPP_POXB-like"/>
</dbReference>
<evidence type="ECO:0000256" key="3">
    <source>
        <dbReference type="RuleBase" id="RU362132"/>
    </source>
</evidence>
<dbReference type="Gene3D" id="3.40.50.1220">
    <property type="entry name" value="TPP-binding domain"/>
    <property type="match status" value="1"/>
</dbReference>
<evidence type="ECO:0000313" key="8">
    <source>
        <dbReference type="Proteomes" id="UP000245624"/>
    </source>
</evidence>
<dbReference type="PANTHER" id="PTHR42981:SF2">
    <property type="entry name" value="PYRUVATE DEHYDROGENASE [UBIQUINONE]"/>
    <property type="match status" value="1"/>
</dbReference>
<evidence type="ECO:0000313" key="7">
    <source>
        <dbReference type="EMBL" id="PWU67521.1"/>
    </source>
</evidence>
<dbReference type="InterPro" id="IPR000399">
    <property type="entry name" value="TPP-bd_CS"/>
</dbReference>
<dbReference type="AlphaFoldDB" id="A0A317KVI0"/>
<dbReference type="RefSeq" id="WP_109984895.1">
    <property type="nucleotide sequence ID" value="NZ_QGTD01000013.1"/>
</dbReference>
<evidence type="ECO:0000256" key="1">
    <source>
        <dbReference type="ARBA" id="ARBA00007812"/>
    </source>
</evidence>
<dbReference type="GO" id="GO:0003824">
    <property type="term" value="F:catalytic activity"/>
    <property type="evidence" value="ECO:0007669"/>
    <property type="project" value="InterPro"/>
</dbReference>
<dbReference type="PANTHER" id="PTHR42981">
    <property type="entry name" value="PYRUVATE DEHYDROGENASE [UBIQUINONE]"/>
    <property type="match status" value="1"/>
</dbReference>
<dbReference type="Proteomes" id="UP000245624">
    <property type="component" value="Unassembled WGS sequence"/>
</dbReference>
<dbReference type="CDD" id="cd02014">
    <property type="entry name" value="TPP_POX"/>
    <property type="match status" value="1"/>
</dbReference>
<comment type="similarity">
    <text evidence="1 3">Belongs to the TPP enzyme family.</text>
</comment>
<evidence type="ECO:0000259" key="5">
    <source>
        <dbReference type="Pfam" id="PF02775"/>
    </source>
</evidence>
<dbReference type="InterPro" id="IPR012001">
    <property type="entry name" value="Thiamin_PyroP_enz_TPP-bd_dom"/>
</dbReference>
<feature type="domain" description="Thiamine pyrophosphate enzyme central" evidence="4">
    <location>
        <begin position="192"/>
        <end position="319"/>
    </location>
</feature>
<organism evidence="7 8">
    <name type="scientific">Gracilibacillus dipsosauri</name>
    <dbReference type="NCBI Taxonomy" id="178340"/>
    <lineage>
        <taxon>Bacteria</taxon>
        <taxon>Bacillati</taxon>
        <taxon>Bacillota</taxon>
        <taxon>Bacilli</taxon>
        <taxon>Bacillales</taxon>
        <taxon>Bacillaceae</taxon>
        <taxon>Gracilibacillus</taxon>
    </lineage>
</organism>
<dbReference type="SUPFAM" id="SSF52467">
    <property type="entry name" value="DHS-like NAD/FAD-binding domain"/>
    <property type="match status" value="1"/>
</dbReference>
<dbReference type="Pfam" id="PF00205">
    <property type="entry name" value="TPP_enzyme_M"/>
    <property type="match status" value="1"/>
</dbReference>
<dbReference type="OrthoDB" id="4494979at2"/>
<accession>A0A317KVI0</accession>
<keyword evidence="2 3" id="KW-0786">Thiamine pyrophosphate</keyword>
<dbReference type="InterPro" id="IPR029035">
    <property type="entry name" value="DHS-like_NAD/FAD-binding_dom"/>
</dbReference>
<reference evidence="7 8" key="1">
    <citation type="submission" date="2018-05" db="EMBL/GenBank/DDBJ databases">
        <title>Genomic analysis of Gracilibacillus dipsosauri DD1 reveals novel features of a salt-tolerant amylase.</title>
        <authorList>
            <person name="Deutch C.E."/>
            <person name="Yang S."/>
        </authorList>
    </citation>
    <scope>NUCLEOTIDE SEQUENCE [LARGE SCALE GENOMIC DNA]</scope>
    <source>
        <strain evidence="7 8">DD1</strain>
    </source>
</reference>
<dbReference type="PROSITE" id="PS00187">
    <property type="entry name" value="TPP_ENZYMES"/>
    <property type="match status" value="1"/>
</dbReference>
<evidence type="ECO:0000259" key="4">
    <source>
        <dbReference type="Pfam" id="PF00205"/>
    </source>
</evidence>
<dbReference type="Pfam" id="PF02776">
    <property type="entry name" value="TPP_enzyme_N"/>
    <property type="match status" value="1"/>
</dbReference>
<dbReference type="InterPro" id="IPR029061">
    <property type="entry name" value="THDP-binding"/>
</dbReference>
<dbReference type="EMBL" id="QGTD01000013">
    <property type="protein sequence ID" value="PWU67521.1"/>
    <property type="molecule type" value="Genomic_DNA"/>
</dbReference>
<dbReference type="Gene3D" id="3.40.50.970">
    <property type="match status" value="2"/>
</dbReference>
<gene>
    <name evidence="7" type="ORF">DLJ74_13725</name>
</gene>
<dbReference type="InterPro" id="IPR047210">
    <property type="entry name" value="TPP_PYR_POXB-like"/>
</dbReference>
<comment type="caution">
    <text evidence="7">The sequence shown here is derived from an EMBL/GenBank/DDBJ whole genome shotgun (WGS) entry which is preliminary data.</text>
</comment>
<dbReference type="SUPFAM" id="SSF52518">
    <property type="entry name" value="Thiamin diphosphate-binding fold (THDP-binding)"/>
    <property type="match status" value="2"/>
</dbReference>
<dbReference type="InterPro" id="IPR012000">
    <property type="entry name" value="Thiamin_PyroP_enz_cen_dom"/>
</dbReference>
<dbReference type="NCBIfam" id="NF006377">
    <property type="entry name" value="PRK08611.1"/>
    <property type="match status" value="1"/>
</dbReference>
<feature type="domain" description="Thiamine pyrophosphate enzyme TPP-binding" evidence="5">
    <location>
        <begin position="381"/>
        <end position="526"/>
    </location>
</feature>
<protein>
    <submittedName>
        <fullName evidence="7">Pyruvate oxidase</fullName>
    </submittedName>
</protein>